<feature type="transmembrane region" description="Helical" evidence="1">
    <location>
        <begin position="147"/>
        <end position="168"/>
    </location>
</feature>
<protein>
    <submittedName>
        <fullName evidence="2">DUF2975 domain-containing protein</fullName>
    </submittedName>
</protein>
<sequence length="220" mass="23307">MPSPQRRSDPFGPIETAVSLLLSLFVLAMVAFGALGVIGYLHDGSTGVSVATIGDPEACALVSNESVPSATDVPQRGIRRGVGSVIAERVEICIAEPTAFQKAASALAPVGDMVLGVGALFLLRRAIRTGRRSGPFTMDFARRVRQLGWFLLVMAAVWPFVAAAGRGVVLEAVVPRRTWTYALWEPGISVTLIVVALGVLTTARLLQRAVALQQEADDTV</sequence>
<evidence type="ECO:0000313" key="2">
    <source>
        <dbReference type="EMBL" id="MDN4161121.1"/>
    </source>
</evidence>
<accession>A0ABT8ET72</accession>
<name>A0ABT8ET72_9ACTN</name>
<proteinExistence type="predicted"/>
<evidence type="ECO:0000313" key="3">
    <source>
        <dbReference type="Proteomes" id="UP001168537"/>
    </source>
</evidence>
<feature type="transmembrane region" description="Helical" evidence="1">
    <location>
        <begin position="20"/>
        <end position="41"/>
    </location>
</feature>
<keyword evidence="1" id="KW-0472">Membrane</keyword>
<dbReference type="EMBL" id="JAUHJR010000002">
    <property type="protein sequence ID" value="MDN4161121.1"/>
    <property type="molecule type" value="Genomic_DNA"/>
</dbReference>
<dbReference type="Pfam" id="PF11188">
    <property type="entry name" value="DUF2975"/>
    <property type="match status" value="1"/>
</dbReference>
<organism evidence="2 3">
    <name type="scientific">Nocardioides abyssi</name>
    <dbReference type="NCBI Taxonomy" id="3058370"/>
    <lineage>
        <taxon>Bacteria</taxon>
        <taxon>Bacillati</taxon>
        <taxon>Actinomycetota</taxon>
        <taxon>Actinomycetes</taxon>
        <taxon>Propionibacteriales</taxon>
        <taxon>Nocardioidaceae</taxon>
        <taxon>Nocardioides</taxon>
    </lineage>
</organism>
<gene>
    <name evidence="2" type="ORF">QWY29_07100</name>
</gene>
<dbReference type="InterPro" id="IPR021354">
    <property type="entry name" value="DUF2975"/>
</dbReference>
<feature type="transmembrane region" description="Helical" evidence="1">
    <location>
        <begin position="106"/>
        <end position="127"/>
    </location>
</feature>
<comment type="caution">
    <text evidence="2">The sequence shown here is derived from an EMBL/GenBank/DDBJ whole genome shotgun (WGS) entry which is preliminary data.</text>
</comment>
<evidence type="ECO:0000256" key="1">
    <source>
        <dbReference type="SAM" id="Phobius"/>
    </source>
</evidence>
<keyword evidence="3" id="KW-1185">Reference proteome</keyword>
<reference evidence="2" key="1">
    <citation type="submission" date="2023-06" db="EMBL/GenBank/DDBJ databases">
        <title>Draft genome sequence of Nocardioides sp. SOB72.</title>
        <authorList>
            <person name="Zhang G."/>
        </authorList>
    </citation>
    <scope>NUCLEOTIDE SEQUENCE</scope>
    <source>
        <strain evidence="2">SOB72</strain>
    </source>
</reference>
<feature type="transmembrane region" description="Helical" evidence="1">
    <location>
        <begin position="188"/>
        <end position="206"/>
    </location>
</feature>
<dbReference type="RefSeq" id="WP_300960012.1">
    <property type="nucleotide sequence ID" value="NZ_JAUHJR010000002.1"/>
</dbReference>
<keyword evidence="1" id="KW-1133">Transmembrane helix</keyword>
<dbReference type="Proteomes" id="UP001168537">
    <property type="component" value="Unassembled WGS sequence"/>
</dbReference>
<keyword evidence="1" id="KW-0812">Transmembrane</keyword>